<evidence type="ECO:0000259" key="2">
    <source>
        <dbReference type="PROSITE" id="PS50943"/>
    </source>
</evidence>
<dbReference type="Proteomes" id="UP001501645">
    <property type="component" value="Unassembled WGS sequence"/>
</dbReference>
<feature type="domain" description="HTH cro/C1-type" evidence="2">
    <location>
        <begin position="16"/>
        <end position="70"/>
    </location>
</feature>
<name>A0ABP8ZV38_9MICO</name>
<reference evidence="4" key="1">
    <citation type="journal article" date="2019" name="Int. J. Syst. Evol. Microbiol.">
        <title>The Global Catalogue of Microorganisms (GCM) 10K type strain sequencing project: providing services to taxonomists for standard genome sequencing and annotation.</title>
        <authorList>
            <consortium name="The Broad Institute Genomics Platform"/>
            <consortium name="The Broad Institute Genome Sequencing Center for Infectious Disease"/>
            <person name="Wu L."/>
            <person name="Ma J."/>
        </authorList>
    </citation>
    <scope>NUCLEOTIDE SEQUENCE [LARGE SCALE GENOMIC DNA]</scope>
    <source>
        <strain evidence="4">JCM 18537</strain>
    </source>
</reference>
<dbReference type="EMBL" id="BAABKO010000001">
    <property type="protein sequence ID" value="GAA4766551.1"/>
    <property type="molecule type" value="Genomic_DNA"/>
</dbReference>
<dbReference type="PANTHER" id="PTHR46797:SF1">
    <property type="entry name" value="METHYLPHOSPHONATE SYNTHASE"/>
    <property type="match status" value="1"/>
</dbReference>
<dbReference type="Pfam" id="PF01381">
    <property type="entry name" value="HTH_3"/>
    <property type="match status" value="1"/>
</dbReference>
<dbReference type="SMART" id="SM00530">
    <property type="entry name" value="HTH_XRE"/>
    <property type="match status" value="1"/>
</dbReference>
<protein>
    <submittedName>
        <fullName evidence="3">XRE family transcriptional regulator</fullName>
    </submittedName>
</protein>
<keyword evidence="1" id="KW-0238">DNA-binding</keyword>
<accession>A0ABP8ZV38</accession>
<dbReference type="SUPFAM" id="SSF51182">
    <property type="entry name" value="RmlC-like cupins"/>
    <property type="match status" value="1"/>
</dbReference>
<dbReference type="CDD" id="cd00093">
    <property type="entry name" value="HTH_XRE"/>
    <property type="match status" value="1"/>
</dbReference>
<dbReference type="InterPro" id="IPR011051">
    <property type="entry name" value="RmlC_Cupin_sf"/>
</dbReference>
<organism evidence="3 4">
    <name type="scientific">Microbacterium gilvum</name>
    <dbReference type="NCBI Taxonomy" id="1336204"/>
    <lineage>
        <taxon>Bacteria</taxon>
        <taxon>Bacillati</taxon>
        <taxon>Actinomycetota</taxon>
        <taxon>Actinomycetes</taxon>
        <taxon>Micrococcales</taxon>
        <taxon>Microbacteriaceae</taxon>
        <taxon>Microbacterium</taxon>
    </lineage>
</organism>
<evidence type="ECO:0000313" key="3">
    <source>
        <dbReference type="EMBL" id="GAA4766551.1"/>
    </source>
</evidence>
<dbReference type="InterPro" id="IPR001387">
    <property type="entry name" value="Cro/C1-type_HTH"/>
</dbReference>
<dbReference type="PANTHER" id="PTHR46797">
    <property type="entry name" value="HTH-TYPE TRANSCRIPTIONAL REGULATOR"/>
    <property type="match status" value="1"/>
</dbReference>
<proteinExistence type="predicted"/>
<dbReference type="InterPro" id="IPR010982">
    <property type="entry name" value="Lambda_DNA-bd_dom_sf"/>
</dbReference>
<dbReference type="SUPFAM" id="SSF47413">
    <property type="entry name" value="lambda repressor-like DNA-binding domains"/>
    <property type="match status" value="1"/>
</dbReference>
<dbReference type="CDD" id="cd02209">
    <property type="entry name" value="cupin_XRE_C"/>
    <property type="match status" value="1"/>
</dbReference>
<sequence>MGIPRDSIGRVIGERVRAARRAREWTLDRLAERSGVSRRMVVNVESGEANPSIATLLRLAEALGIGLPSLVEPPADTGSRVTRTGEGAVLWSGDGGGRGVLVTGEDAPEVFELWEWTLAPGERHASEPHTAGARELLLVVDGEVVIEVGEETHALSAGDALRFDGSRPHAYRNDGGSRTRFCLAVLEPAAGAANKEGRQDG</sequence>
<evidence type="ECO:0000256" key="1">
    <source>
        <dbReference type="ARBA" id="ARBA00023125"/>
    </source>
</evidence>
<dbReference type="InterPro" id="IPR050807">
    <property type="entry name" value="TransReg_Diox_bact_type"/>
</dbReference>
<keyword evidence="4" id="KW-1185">Reference proteome</keyword>
<dbReference type="Pfam" id="PF07883">
    <property type="entry name" value="Cupin_2"/>
    <property type="match status" value="1"/>
</dbReference>
<comment type="caution">
    <text evidence="3">The sequence shown here is derived from an EMBL/GenBank/DDBJ whole genome shotgun (WGS) entry which is preliminary data.</text>
</comment>
<dbReference type="RefSeq" id="WP_345436040.1">
    <property type="nucleotide sequence ID" value="NZ_BAABKO010000001.1"/>
</dbReference>
<evidence type="ECO:0000313" key="4">
    <source>
        <dbReference type="Proteomes" id="UP001501645"/>
    </source>
</evidence>
<gene>
    <name evidence="3" type="ORF">GCM10023351_07280</name>
</gene>
<dbReference type="Gene3D" id="2.60.120.10">
    <property type="entry name" value="Jelly Rolls"/>
    <property type="match status" value="1"/>
</dbReference>
<dbReference type="InterPro" id="IPR013096">
    <property type="entry name" value="Cupin_2"/>
</dbReference>
<dbReference type="InterPro" id="IPR014710">
    <property type="entry name" value="RmlC-like_jellyroll"/>
</dbReference>
<dbReference type="Gene3D" id="1.10.260.40">
    <property type="entry name" value="lambda repressor-like DNA-binding domains"/>
    <property type="match status" value="1"/>
</dbReference>
<dbReference type="PROSITE" id="PS50943">
    <property type="entry name" value="HTH_CROC1"/>
    <property type="match status" value="1"/>
</dbReference>